<evidence type="ECO:0000259" key="1">
    <source>
        <dbReference type="PROSITE" id="PS50819"/>
    </source>
</evidence>
<dbReference type="PROSITE" id="PS50819">
    <property type="entry name" value="INTEIN_ENDONUCLEASE"/>
    <property type="match status" value="1"/>
</dbReference>
<evidence type="ECO:0000313" key="2">
    <source>
        <dbReference type="EMBL" id="QJA50073.1"/>
    </source>
</evidence>
<dbReference type="EMBL" id="MT144172">
    <property type="protein sequence ID" value="QJA50073.1"/>
    <property type="molecule type" value="Genomic_DNA"/>
</dbReference>
<dbReference type="InterPro" id="IPR036844">
    <property type="entry name" value="Hint_dom_sf"/>
</dbReference>
<dbReference type="GO" id="GO:0004519">
    <property type="term" value="F:endonuclease activity"/>
    <property type="evidence" value="ECO:0007669"/>
    <property type="project" value="InterPro"/>
</dbReference>
<reference evidence="2" key="1">
    <citation type="submission" date="2020-03" db="EMBL/GenBank/DDBJ databases">
        <title>The deep terrestrial virosphere.</title>
        <authorList>
            <person name="Holmfeldt K."/>
            <person name="Nilsson E."/>
            <person name="Simone D."/>
            <person name="Lopez-Fernandez M."/>
            <person name="Wu X."/>
            <person name="de Brujin I."/>
            <person name="Lundin D."/>
            <person name="Andersson A."/>
            <person name="Bertilsson S."/>
            <person name="Dopson M."/>
        </authorList>
    </citation>
    <scope>NUCLEOTIDE SEQUENCE</scope>
    <source>
        <strain evidence="2">TM448A01600</strain>
    </source>
</reference>
<dbReference type="Gene3D" id="3.10.28.10">
    <property type="entry name" value="Homing endonucleases"/>
    <property type="match status" value="1"/>
</dbReference>
<dbReference type="InterPro" id="IPR027434">
    <property type="entry name" value="Homing_endonucl"/>
</dbReference>
<name>A0A6H1ZQ66_9ZZZZ</name>
<sequence>MDRLHTQELDNPISYIENNFMVISKAGEGAISKLVPMKLWPIQRYYIENRTNRNIILKPRQVGLSTCELAANGHIIFTVPYQNMIVVTHDQETSEFLLQTFNRFYRNLRKEIRPVTDWKSGSRMRFPVLDSYIYIDSAKSDNIGVGHGLNRAHLCLHPDTKIQLLNGYLKAISDVISGDITFSKKSGQPVEIKHTVMRPYTGKLCKITFYGNPSTPLICTPEHQVVGQTHGSHKGGDGEGWIEAQNCKWIGTPIREIKASIKSIPFYKYTAGNERKHIKAGDIKLDYDFGWLIGLFYAEGSFKGGGLTYSLSPKETDYENRIIRFCDKFGWGTDTRIFDTHGFIGERLVEGSTMNVIIYSTSLENVFDNIMGKEKVIPDWFWKCHESFLNGVIDGYVAGDGHCIKKDKRHNITSVRPYILYQIRDLILSVRHQYSGIGYSDARKAWWLIYPMQPCFDSQFYKDGSYQYIKFQKVYKQPYVFVKVKKREFIDYEGFVYDLETKGSYRTPSGIIHNSELPKWPPKRADQLWADITQTVPIKGIITAEATPQGRGGLFYDLYFDAKKGTNGFTPFFFPWWWEEEYIAEPERYMTPQKAEQVANILNQPLPNFLRDEQALANQNNLSPQQLAFRRMKIGEIKIMFFQEYAENDIDCWLTSDISVVDPSIIRTYNTMTRPGRTEGNVTTWEDVIGGRKYIIGVDVAAGYARGDFSVASVLESRTLKYVARLRGRIPPDLFAEELYRLGMKYNTALIGVERIGHGHSVIRTLLEKDYSNIYYHIDYDEMLKQVQNEPGWKTSLKTKPVMVTDLLASMRATDLVSYSENLLVEAAGLTWEGQQKVKPSPGGFDDEWDAVSIALQLREQMPIIEDRRPVAVQYAKVL</sequence>
<dbReference type="Gene3D" id="2.170.16.10">
    <property type="entry name" value="Hedgehog/Intein (Hint) domain"/>
    <property type="match status" value="1"/>
</dbReference>
<organism evidence="2">
    <name type="scientific">viral metagenome</name>
    <dbReference type="NCBI Taxonomy" id="1070528"/>
    <lineage>
        <taxon>unclassified sequences</taxon>
        <taxon>metagenomes</taxon>
        <taxon>organismal metagenomes</taxon>
    </lineage>
</organism>
<dbReference type="Gene3D" id="3.40.50.300">
    <property type="entry name" value="P-loop containing nucleotide triphosphate hydrolases"/>
    <property type="match status" value="2"/>
</dbReference>
<dbReference type="InterPro" id="IPR027417">
    <property type="entry name" value="P-loop_NTPase"/>
</dbReference>
<gene>
    <name evidence="2" type="ORF">TM448A01600_0004</name>
</gene>
<dbReference type="AlphaFoldDB" id="A0A6H1ZQ66"/>
<feature type="domain" description="DOD-type homing endonuclease" evidence="1">
    <location>
        <begin position="343"/>
        <end position="432"/>
    </location>
</feature>
<protein>
    <submittedName>
        <fullName evidence="2">Putative terminase</fullName>
    </submittedName>
</protein>
<dbReference type="SUPFAM" id="SSF51294">
    <property type="entry name" value="Hedgehog/intein (Hint) domain"/>
    <property type="match status" value="1"/>
</dbReference>
<accession>A0A6H1ZQ66</accession>
<dbReference type="InterPro" id="IPR004042">
    <property type="entry name" value="Intein_endonuc_central"/>
</dbReference>
<proteinExistence type="predicted"/>
<dbReference type="Gene3D" id="3.30.420.240">
    <property type="match status" value="1"/>
</dbReference>